<dbReference type="RefSeq" id="WP_145345230.1">
    <property type="nucleotide sequence ID" value="NZ_CP036261.1"/>
</dbReference>
<dbReference type="AlphaFoldDB" id="A0A517LZY8"/>
<organism evidence="2 3">
    <name type="scientific">Rosistilla ulvae</name>
    <dbReference type="NCBI Taxonomy" id="1930277"/>
    <lineage>
        <taxon>Bacteria</taxon>
        <taxon>Pseudomonadati</taxon>
        <taxon>Planctomycetota</taxon>
        <taxon>Planctomycetia</taxon>
        <taxon>Pirellulales</taxon>
        <taxon>Pirellulaceae</taxon>
        <taxon>Rosistilla</taxon>
    </lineage>
</organism>
<sequence length="315" mass="34176">MRAAFTYASIACLTIHGLAVDLQAKELASKNPIVKVWNAAARKYGVCYGPGYHACAKCNGVCKCGGSSAPMMYAPAGHHGMEVQGYGEMMHSPAPYEGSHAPTQEPSLAAPEPVYVSPSEVGIPSEYYEPQAKPERKFTPKATEQRTKPQPESKKRTQVQEPPEIEELPAVDPPQLSAPQRGSEESLPQPKIPSLRRNEPDSPSDITPQDLKGPSTTVPDFQRSPMVVPSVPQKPASEPQSESQRPAAPKPATEARPLPKAPAAKPSPFDVNDEDLLVPPDTHLLDSAQFRREPTGRPAYRSANRPRAVIFEPVR</sequence>
<feature type="compositionally biased region" description="Basic and acidic residues" evidence="1">
    <location>
        <begin position="132"/>
        <end position="155"/>
    </location>
</feature>
<name>A0A517LZY8_9BACT</name>
<protein>
    <submittedName>
        <fullName evidence="2">Uncharacterized protein</fullName>
    </submittedName>
</protein>
<feature type="compositionally biased region" description="Low complexity" evidence="1">
    <location>
        <begin position="255"/>
        <end position="268"/>
    </location>
</feature>
<gene>
    <name evidence="2" type="ORF">EC9_23710</name>
</gene>
<reference evidence="2 3" key="1">
    <citation type="submission" date="2019-02" db="EMBL/GenBank/DDBJ databases">
        <title>Deep-cultivation of Planctomycetes and their phenomic and genomic characterization uncovers novel biology.</title>
        <authorList>
            <person name="Wiegand S."/>
            <person name="Jogler M."/>
            <person name="Boedeker C."/>
            <person name="Pinto D."/>
            <person name="Vollmers J."/>
            <person name="Rivas-Marin E."/>
            <person name="Kohn T."/>
            <person name="Peeters S.H."/>
            <person name="Heuer A."/>
            <person name="Rast P."/>
            <person name="Oberbeckmann S."/>
            <person name="Bunk B."/>
            <person name="Jeske O."/>
            <person name="Meyerdierks A."/>
            <person name="Storesund J.E."/>
            <person name="Kallscheuer N."/>
            <person name="Luecker S."/>
            <person name="Lage O.M."/>
            <person name="Pohl T."/>
            <person name="Merkel B.J."/>
            <person name="Hornburger P."/>
            <person name="Mueller R.-W."/>
            <person name="Bruemmer F."/>
            <person name="Labrenz M."/>
            <person name="Spormann A.M."/>
            <person name="Op den Camp H."/>
            <person name="Overmann J."/>
            <person name="Amann R."/>
            <person name="Jetten M.S.M."/>
            <person name="Mascher T."/>
            <person name="Medema M.H."/>
            <person name="Devos D.P."/>
            <person name="Kaster A.-K."/>
            <person name="Ovreas L."/>
            <person name="Rohde M."/>
            <person name="Galperin M.Y."/>
            <person name="Jogler C."/>
        </authorList>
    </citation>
    <scope>NUCLEOTIDE SEQUENCE [LARGE SCALE GENOMIC DNA]</scope>
    <source>
        <strain evidence="2 3">EC9</strain>
    </source>
</reference>
<keyword evidence="3" id="KW-1185">Reference proteome</keyword>
<evidence type="ECO:0000256" key="1">
    <source>
        <dbReference type="SAM" id="MobiDB-lite"/>
    </source>
</evidence>
<feature type="region of interest" description="Disordered" evidence="1">
    <location>
        <begin position="91"/>
        <end position="315"/>
    </location>
</feature>
<accession>A0A517LZY8</accession>
<evidence type="ECO:0000313" key="3">
    <source>
        <dbReference type="Proteomes" id="UP000319557"/>
    </source>
</evidence>
<dbReference type="OrthoDB" id="270321at2"/>
<dbReference type="KEGG" id="ruv:EC9_23710"/>
<dbReference type="Proteomes" id="UP000319557">
    <property type="component" value="Chromosome"/>
</dbReference>
<evidence type="ECO:0000313" key="2">
    <source>
        <dbReference type="EMBL" id="QDS88183.1"/>
    </source>
</evidence>
<dbReference type="EMBL" id="CP036261">
    <property type="protein sequence ID" value="QDS88183.1"/>
    <property type="molecule type" value="Genomic_DNA"/>
</dbReference>
<proteinExistence type="predicted"/>